<dbReference type="SMART" id="SM00066">
    <property type="entry name" value="GAL4"/>
    <property type="match status" value="1"/>
</dbReference>
<dbReference type="GO" id="GO:0000981">
    <property type="term" value="F:DNA-binding transcription factor activity, RNA polymerase II-specific"/>
    <property type="evidence" value="ECO:0007669"/>
    <property type="project" value="InterPro"/>
</dbReference>
<dbReference type="Gene3D" id="4.10.240.10">
    <property type="entry name" value="Zn(2)-C6 fungal-type DNA-binding domain"/>
    <property type="match status" value="1"/>
</dbReference>
<evidence type="ECO:0000256" key="2">
    <source>
        <dbReference type="ARBA" id="ARBA00022723"/>
    </source>
</evidence>
<keyword evidence="2" id="KW-0479">Metal-binding</keyword>
<dbReference type="GeneID" id="28846877"/>
<accession>A0A179G0M2</accession>
<dbReference type="PROSITE" id="PS50048">
    <property type="entry name" value="ZN2_CY6_FUNGAL_2"/>
    <property type="match status" value="1"/>
</dbReference>
<name>A0A179G0M2_METCM</name>
<dbReference type="Proteomes" id="UP000078397">
    <property type="component" value="Unassembled WGS sequence"/>
</dbReference>
<dbReference type="InterPro" id="IPR036864">
    <property type="entry name" value="Zn2-C6_fun-type_DNA-bd_sf"/>
</dbReference>
<dbReference type="SUPFAM" id="SSF57701">
    <property type="entry name" value="Zn2/Cys6 DNA-binding domain"/>
    <property type="match status" value="1"/>
</dbReference>
<keyword evidence="9" id="KW-1185">Reference proteome</keyword>
<keyword evidence="4" id="KW-0804">Transcription</keyword>
<dbReference type="CDD" id="cd00067">
    <property type="entry name" value="GAL4"/>
    <property type="match status" value="1"/>
</dbReference>
<dbReference type="STRING" id="1380566.A0A179G0M2"/>
<evidence type="ECO:0000313" key="8">
    <source>
        <dbReference type="EMBL" id="OAQ71000.1"/>
    </source>
</evidence>
<protein>
    <submittedName>
        <fullName evidence="8">Transcription factor</fullName>
    </submittedName>
</protein>
<evidence type="ECO:0000256" key="1">
    <source>
        <dbReference type="ARBA" id="ARBA00004123"/>
    </source>
</evidence>
<evidence type="ECO:0000256" key="6">
    <source>
        <dbReference type="SAM" id="MobiDB-lite"/>
    </source>
</evidence>
<dbReference type="PROSITE" id="PS00463">
    <property type="entry name" value="ZN2_CY6_FUNGAL_1"/>
    <property type="match status" value="1"/>
</dbReference>
<dbReference type="PANTHER" id="PTHR47338:SF7">
    <property type="entry name" value="ZN(II)2CYS6 TRANSCRIPTION FACTOR (EUROFUNG)"/>
    <property type="match status" value="1"/>
</dbReference>
<evidence type="ECO:0000256" key="4">
    <source>
        <dbReference type="ARBA" id="ARBA00023163"/>
    </source>
</evidence>
<sequence>MSSSKQRPAPTGPGNHLGGRPRKACDECRSLKVRCSNERPSCKRCSRLRRPCTWTPAATAQRAPNPRNNVPSAVTVDSIAPKDVRGDLGIPAALLSKLVDGYFSEFFYAPLLLHPPTFRQALGNNSVKKHVILSVCAVASSFYVGSSQDTYLFNDGFSSEWADNAQSLVFADLASPQEENMVTLLNLTLFWYCQGQWQRSFLLGCNTFCIARILNFPDSISSNDTSLSAEMSRRRFWASYTMSRLSGMLNDWIVPFETLGKVPLPWGEDDFSRGRLSENLIMFTDSERDNSFFAEIIRIGGLWTKVHKFIQSTELEFGERLATIQAMDTELRKWRNSLPEVFTFTETKARNCDPSALSQVLLINVLFHQSLCVLHASIIPLFTFCRVSPGHGDAQTRSAQTAFDHAKHISSLLQKCATSHNKDQSGFIGYSAYCSSAIQLPFLWCQATDVAARVTTNIKTNSLVMSRVGKRWKLVAGLEKHLRSLRRYHEISGYSLQDEPCNIDSEELNRHSRSFDRTRTSLLGHNDIIWKYGQISECGEIVKLEVDDDGQHEPDRGLDLNMTGFPAYSDVAAEMLDDFLAPFCVPADLDAFMADSTPY</sequence>
<dbReference type="OrthoDB" id="2309723at2759"/>
<comment type="subcellular location">
    <subcellularLocation>
        <location evidence="1">Nucleus</location>
    </subcellularLocation>
</comment>
<feature type="region of interest" description="Disordered" evidence="6">
    <location>
        <begin position="1"/>
        <end position="23"/>
    </location>
</feature>
<feature type="domain" description="Zn(2)-C6 fungal-type" evidence="7">
    <location>
        <begin position="24"/>
        <end position="54"/>
    </location>
</feature>
<keyword evidence="3" id="KW-0805">Transcription regulation</keyword>
<dbReference type="Pfam" id="PF00172">
    <property type="entry name" value="Zn_clus"/>
    <property type="match status" value="1"/>
</dbReference>
<dbReference type="CDD" id="cd12148">
    <property type="entry name" value="fungal_TF_MHR"/>
    <property type="match status" value="1"/>
</dbReference>
<dbReference type="AlphaFoldDB" id="A0A179G0M2"/>
<organism evidence="8 9">
    <name type="scientific">Pochonia chlamydosporia 170</name>
    <dbReference type="NCBI Taxonomy" id="1380566"/>
    <lineage>
        <taxon>Eukaryota</taxon>
        <taxon>Fungi</taxon>
        <taxon>Dikarya</taxon>
        <taxon>Ascomycota</taxon>
        <taxon>Pezizomycotina</taxon>
        <taxon>Sordariomycetes</taxon>
        <taxon>Hypocreomycetidae</taxon>
        <taxon>Hypocreales</taxon>
        <taxon>Clavicipitaceae</taxon>
        <taxon>Pochonia</taxon>
    </lineage>
</organism>
<dbReference type="GO" id="GO:0008270">
    <property type="term" value="F:zinc ion binding"/>
    <property type="evidence" value="ECO:0007669"/>
    <property type="project" value="InterPro"/>
</dbReference>
<dbReference type="EMBL" id="LSBJ02000002">
    <property type="protein sequence ID" value="OAQ71000.1"/>
    <property type="molecule type" value="Genomic_DNA"/>
</dbReference>
<evidence type="ECO:0000256" key="3">
    <source>
        <dbReference type="ARBA" id="ARBA00023015"/>
    </source>
</evidence>
<dbReference type="KEGG" id="pchm:VFPPC_03374"/>
<dbReference type="PANTHER" id="PTHR47338">
    <property type="entry name" value="ZN(II)2CYS6 TRANSCRIPTION FACTOR (EUROFUNG)-RELATED"/>
    <property type="match status" value="1"/>
</dbReference>
<evidence type="ECO:0000256" key="5">
    <source>
        <dbReference type="ARBA" id="ARBA00023242"/>
    </source>
</evidence>
<dbReference type="InterPro" id="IPR050815">
    <property type="entry name" value="TF_fung"/>
</dbReference>
<evidence type="ECO:0000313" key="9">
    <source>
        <dbReference type="Proteomes" id="UP000078397"/>
    </source>
</evidence>
<comment type="caution">
    <text evidence="8">The sequence shown here is derived from an EMBL/GenBank/DDBJ whole genome shotgun (WGS) entry which is preliminary data.</text>
</comment>
<proteinExistence type="predicted"/>
<reference evidence="8 9" key="1">
    <citation type="journal article" date="2016" name="PLoS Pathog.">
        <title>Biosynthesis of antibiotic leucinostatins in bio-control fungus Purpureocillium lilacinum and their inhibition on phytophthora revealed by genome mining.</title>
        <authorList>
            <person name="Wang G."/>
            <person name="Liu Z."/>
            <person name="Lin R."/>
            <person name="Li E."/>
            <person name="Mao Z."/>
            <person name="Ling J."/>
            <person name="Yang Y."/>
            <person name="Yin W.B."/>
            <person name="Xie B."/>
        </authorList>
    </citation>
    <scope>NUCLEOTIDE SEQUENCE [LARGE SCALE GENOMIC DNA]</scope>
    <source>
        <strain evidence="8">170</strain>
    </source>
</reference>
<dbReference type="GO" id="GO:0005634">
    <property type="term" value="C:nucleus"/>
    <property type="evidence" value="ECO:0007669"/>
    <property type="project" value="UniProtKB-SubCell"/>
</dbReference>
<keyword evidence="5" id="KW-0539">Nucleus</keyword>
<evidence type="ECO:0000259" key="7">
    <source>
        <dbReference type="PROSITE" id="PS50048"/>
    </source>
</evidence>
<gene>
    <name evidence="8" type="ORF">VFPPC_03374</name>
</gene>
<dbReference type="InterPro" id="IPR001138">
    <property type="entry name" value="Zn2Cys6_DnaBD"/>
</dbReference>
<dbReference type="RefSeq" id="XP_018147537.1">
    <property type="nucleotide sequence ID" value="XM_018282883.1"/>
</dbReference>